<gene>
    <name evidence="2" type="ORF">DesfrDRAFT_3594</name>
</gene>
<evidence type="ECO:0000313" key="3">
    <source>
        <dbReference type="Proteomes" id="UP000006250"/>
    </source>
</evidence>
<name>E1K144_SOLFR</name>
<dbReference type="SUPFAM" id="SSF48452">
    <property type="entry name" value="TPR-like"/>
    <property type="match status" value="1"/>
</dbReference>
<dbReference type="eggNOG" id="ENOG50316A0">
    <property type="taxonomic scope" value="Bacteria"/>
</dbReference>
<comment type="caution">
    <text evidence="2">The sequence shown here is derived from an EMBL/GenBank/DDBJ whole genome shotgun (WGS) entry which is preliminary data.</text>
</comment>
<dbReference type="EMBL" id="AECZ01000036">
    <property type="protein sequence ID" value="EFL49671.1"/>
    <property type="molecule type" value="Genomic_DNA"/>
</dbReference>
<dbReference type="PROSITE" id="PS50005">
    <property type="entry name" value="TPR"/>
    <property type="match status" value="1"/>
</dbReference>
<reference evidence="2 3" key="1">
    <citation type="submission" date="2010-08" db="EMBL/GenBank/DDBJ databases">
        <title>The draft genome of Desulfovibrio fructosovorans JJ.</title>
        <authorList>
            <consortium name="US DOE Joint Genome Institute (JGI-PGF)"/>
            <person name="Lucas S."/>
            <person name="Copeland A."/>
            <person name="Lapidus A."/>
            <person name="Cheng J.-F."/>
            <person name="Bruce D."/>
            <person name="Goodwin L."/>
            <person name="Pitluck S."/>
            <person name="Land M.L."/>
            <person name="Hauser L."/>
            <person name="Chang Y.-J."/>
            <person name="Jeffries C."/>
            <person name="Wall J.D."/>
            <person name="Stahl D.A."/>
            <person name="Arkin A.P."/>
            <person name="Dehal P."/>
            <person name="Stolyar S.M."/>
            <person name="Hazen T.C."/>
            <person name="Woyke T.J."/>
        </authorList>
    </citation>
    <scope>NUCLEOTIDE SEQUENCE [LARGE SCALE GENOMIC DNA]</scope>
    <source>
        <strain evidence="2 3">JJ</strain>
    </source>
</reference>
<dbReference type="Gene3D" id="1.25.40.10">
    <property type="entry name" value="Tetratricopeptide repeat domain"/>
    <property type="match status" value="1"/>
</dbReference>
<dbReference type="Pfam" id="PF13424">
    <property type="entry name" value="TPR_12"/>
    <property type="match status" value="1"/>
</dbReference>
<dbReference type="STRING" id="596151.DesfrDRAFT_3594"/>
<sequence>MACVNGKCRLASSVRELREAGMDALRDGDVVGAEALLRRSVAMSEAGGGVSTATAHSVYRLGMALHAAGRQDEAAEQFEKALWLVRERAGCGSKLYRKILGQFAEVMPSRAPLCECDAA</sequence>
<evidence type="ECO:0000313" key="2">
    <source>
        <dbReference type="EMBL" id="EFL49671.1"/>
    </source>
</evidence>
<dbReference type="InterPro" id="IPR011990">
    <property type="entry name" value="TPR-like_helical_dom_sf"/>
</dbReference>
<dbReference type="Proteomes" id="UP000006250">
    <property type="component" value="Unassembled WGS sequence"/>
</dbReference>
<protein>
    <submittedName>
        <fullName evidence="2">Tetratricopeptide TPR_4 protein</fullName>
    </submittedName>
</protein>
<feature type="repeat" description="TPR" evidence="1">
    <location>
        <begin position="55"/>
        <end position="88"/>
    </location>
</feature>
<dbReference type="AlphaFoldDB" id="E1K144"/>
<organism evidence="2 3">
    <name type="scientific">Solidesulfovibrio fructosivorans JJ]</name>
    <dbReference type="NCBI Taxonomy" id="596151"/>
    <lineage>
        <taxon>Bacteria</taxon>
        <taxon>Pseudomonadati</taxon>
        <taxon>Thermodesulfobacteriota</taxon>
        <taxon>Desulfovibrionia</taxon>
        <taxon>Desulfovibrionales</taxon>
        <taxon>Desulfovibrionaceae</taxon>
        <taxon>Solidesulfovibrio</taxon>
    </lineage>
</organism>
<dbReference type="OrthoDB" id="5455761at2"/>
<evidence type="ECO:0000256" key="1">
    <source>
        <dbReference type="PROSITE-ProRule" id="PRU00339"/>
    </source>
</evidence>
<keyword evidence="1" id="KW-0802">TPR repeat</keyword>
<accession>E1K144</accession>
<dbReference type="InterPro" id="IPR019734">
    <property type="entry name" value="TPR_rpt"/>
</dbReference>
<keyword evidence="3" id="KW-1185">Reference proteome</keyword>
<dbReference type="RefSeq" id="WP_005996235.1">
    <property type="nucleotide sequence ID" value="NZ_AECZ01000036.1"/>
</dbReference>
<proteinExistence type="predicted"/>